<dbReference type="VEuPathDB" id="TriTrypDB:ADEAN_001013600"/>
<keyword evidence="1" id="KW-0862">Zinc</keyword>
<organism evidence="3 4">
    <name type="scientific">Angomonas deanei</name>
    <dbReference type="NCBI Taxonomy" id="59799"/>
    <lineage>
        <taxon>Eukaryota</taxon>
        <taxon>Discoba</taxon>
        <taxon>Euglenozoa</taxon>
        <taxon>Kinetoplastea</taxon>
        <taxon>Metakinetoplastina</taxon>
        <taxon>Trypanosomatida</taxon>
        <taxon>Trypanosomatidae</taxon>
        <taxon>Strigomonadinae</taxon>
        <taxon>Angomonas</taxon>
    </lineage>
</organism>
<dbReference type="InterPro" id="IPR013083">
    <property type="entry name" value="Znf_RING/FYVE/PHD"/>
</dbReference>
<dbReference type="Proteomes" id="UP000515908">
    <property type="component" value="Chromosome 27"/>
</dbReference>
<keyword evidence="1" id="KW-0479">Metal-binding</keyword>
<evidence type="ECO:0000313" key="3">
    <source>
        <dbReference type="EMBL" id="CAD2222592.1"/>
    </source>
</evidence>
<sequence>MGSKPSKTKVGPPHGYYLVFGKPQIFFSGDPVRGPLLFDVEQYYDADEKLVEHTETFELPVSVPRKQSFEMTPHPANPRALQLKFEAVMVQPVRNVSLYAGVKIDYVSGVGLKISRSTHTPFVVFEKKRLAADNKAVFHTTETIIPSSLAAAVYDEEEKLLSAPLAIVVEVMCLKDPEKKETATLSTLYTFLDLPEAVLKYDGAAGKTEKMQARIARQFLQIGAEVYVLDDVFDLGAEDDDDEEDEDADLCVICMFNQKDTTILPCRHMCTCYECAGQLRLGTNRCPICRSEIERVITL</sequence>
<dbReference type="SUPFAM" id="SSF57850">
    <property type="entry name" value="RING/U-box"/>
    <property type="match status" value="1"/>
</dbReference>
<dbReference type="PANTHER" id="PTHR22996:SF0">
    <property type="entry name" value="RE60872P-RELATED"/>
    <property type="match status" value="1"/>
</dbReference>
<feature type="domain" description="RING-type" evidence="2">
    <location>
        <begin position="251"/>
        <end position="290"/>
    </location>
</feature>
<dbReference type="InterPro" id="IPR001841">
    <property type="entry name" value="Znf_RING"/>
</dbReference>
<dbReference type="InterPro" id="IPR045194">
    <property type="entry name" value="MGRN1/RNF157-like"/>
</dbReference>
<dbReference type="PROSITE" id="PS50089">
    <property type="entry name" value="ZF_RING_2"/>
    <property type="match status" value="1"/>
</dbReference>
<dbReference type="GO" id="GO:0008270">
    <property type="term" value="F:zinc ion binding"/>
    <property type="evidence" value="ECO:0007669"/>
    <property type="project" value="UniProtKB-KW"/>
</dbReference>
<dbReference type="PANTHER" id="PTHR22996">
    <property type="entry name" value="MAHOGUNIN"/>
    <property type="match status" value="1"/>
</dbReference>
<evidence type="ECO:0000313" key="4">
    <source>
        <dbReference type="Proteomes" id="UP000515908"/>
    </source>
</evidence>
<dbReference type="OrthoDB" id="1711136at2759"/>
<proteinExistence type="predicted"/>
<gene>
    <name evidence="3" type="ORF">ADEAN_001013600</name>
</gene>
<dbReference type="GO" id="GO:0061630">
    <property type="term" value="F:ubiquitin protein ligase activity"/>
    <property type="evidence" value="ECO:0007669"/>
    <property type="project" value="UniProtKB-EC"/>
</dbReference>
<accession>S9VPA2</accession>
<evidence type="ECO:0000259" key="2">
    <source>
        <dbReference type="PROSITE" id="PS50089"/>
    </source>
</evidence>
<dbReference type="Gene3D" id="3.30.40.10">
    <property type="entry name" value="Zinc/RING finger domain, C3HC4 (zinc finger)"/>
    <property type="match status" value="1"/>
</dbReference>
<reference evidence="3 4" key="1">
    <citation type="submission" date="2020-08" db="EMBL/GenBank/DDBJ databases">
        <authorList>
            <person name="Newling K."/>
            <person name="Davey J."/>
            <person name="Forrester S."/>
        </authorList>
    </citation>
    <scope>NUCLEOTIDE SEQUENCE [LARGE SCALE GENOMIC DNA]</scope>
    <source>
        <strain evidence="4">Crithidia deanei Carvalho (ATCC PRA-265)</strain>
    </source>
</reference>
<dbReference type="AlphaFoldDB" id="S9VPA2"/>
<dbReference type="EMBL" id="LR877171">
    <property type="protein sequence ID" value="CAD2222592.1"/>
    <property type="molecule type" value="Genomic_DNA"/>
</dbReference>
<dbReference type="SMART" id="SM00184">
    <property type="entry name" value="RING"/>
    <property type="match status" value="1"/>
</dbReference>
<evidence type="ECO:0000256" key="1">
    <source>
        <dbReference type="PROSITE-ProRule" id="PRU00175"/>
    </source>
</evidence>
<name>S9VPA2_9TRYP</name>
<dbReference type="Pfam" id="PF13920">
    <property type="entry name" value="zf-C3HC4_3"/>
    <property type="match status" value="1"/>
</dbReference>
<protein>
    <submittedName>
        <fullName evidence="3">Zinc finger, C3HC4 type (RING finger)/Prokaryotic RING finger family 4, putative</fullName>
    </submittedName>
</protein>
<keyword evidence="4" id="KW-1185">Reference proteome</keyword>
<dbReference type="GO" id="GO:0016567">
    <property type="term" value="P:protein ubiquitination"/>
    <property type="evidence" value="ECO:0007669"/>
    <property type="project" value="TreeGrafter"/>
</dbReference>
<keyword evidence="1" id="KW-0863">Zinc-finger</keyword>